<comment type="function">
    <text evidence="9">Essential cell division protein. May link together the upstream cell division proteins, which are predominantly cytoplasmic, with the downstream cell division proteins, which are predominantly periplasmic. May control correct divisome assembly.</text>
</comment>
<dbReference type="PROSITE" id="PS51779">
    <property type="entry name" value="POTRA"/>
    <property type="match status" value="1"/>
</dbReference>
<dbReference type="Pfam" id="PF03799">
    <property type="entry name" value="FtsQ_DivIB_C"/>
    <property type="match status" value="1"/>
</dbReference>
<evidence type="ECO:0000256" key="9">
    <source>
        <dbReference type="HAMAP-Rule" id="MF_00911"/>
    </source>
</evidence>
<dbReference type="Gene3D" id="3.10.20.310">
    <property type="entry name" value="membrane protein fhac"/>
    <property type="match status" value="1"/>
</dbReference>
<keyword evidence="2 9" id="KW-1003">Cell membrane</keyword>
<keyword evidence="4 9" id="KW-0132">Cell division</keyword>
<dbReference type="PANTHER" id="PTHR35851">
    <property type="entry name" value="CELL DIVISION PROTEIN FTSQ"/>
    <property type="match status" value="1"/>
</dbReference>
<evidence type="ECO:0000259" key="10">
    <source>
        <dbReference type="PROSITE" id="PS51779"/>
    </source>
</evidence>
<name>A0A1V2ZVK9_9GAMM</name>
<dbReference type="Pfam" id="PF08478">
    <property type="entry name" value="POTRA_1"/>
    <property type="match status" value="1"/>
</dbReference>
<evidence type="ECO:0000256" key="7">
    <source>
        <dbReference type="ARBA" id="ARBA00023136"/>
    </source>
</evidence>
<evidence type="ECO:0000256" key="4">
    <source>
        <dbReference type="ARBA" id="ARBA00022618"/>
    </source>
</evidence>
<dbReference type="PANTHER" id="PTHR35851:SF1">
    <property type="entry name" value="CELL DIVISION PROTEIN FTSQ"/>
    <property type="match status" value="1"/>
</dbReference>
<keyword evidence="8 9" id="KW-0131">Cell cycle</keyword>
<keyword evidence="6 9" id="KW-1133">Transmembrane helix</keyword>
<dbReference type="GO" id="GO:0043093">
    <property type="term" value="P:FtsZ-dependent cytokinesis"/>
    <property type="evidence" value="ECO:0007669"/>
    <property type="project" value="UniProtKB-UniRule"/>
</dbReference>
<comment type="subcellular location">
    <subcellularLocation>
        <location evidence="9">Cell inner membrane</location>
        <topology evidence="9">Single-pass type II membrane protein</topology>
    </subcellularLocation>
    <subcellularLocation>
        <location evidence="1">Membrane</location>
    </subcellularLocation>
    <text evidence="9">Localizes to the division septum.</text>
</comment>
<protein>
    <recommendedName>
        <fullName evidence="9">Cell division protein FtsQ</fullName>
    </recommendedName>
</protein>
<evidence type="ECO:0000256" key="8">
    <source>
        <dbReference type="ARBA" id="ARBA00023306"/>
    </source>
</evidence>
<dbReference type="InterPro" id="IPR026579">
    <property type="entry name" value="FtsQ"/>
</dbReference>
<evidence type="ECO:0000313" key="11">
    <source>
        <dbReference type="EMBL" id="OOC09172.1"/>
    </source>
</evidence>
<feature type="transmembrane region" description="Helical" evidence="9">
    <location>
        <begin position="21"/>
        <end position="41"/>
    </location>
</feature>
<keyword evidence="7 9" id="KW-0472">Membrane</keyword>
<keyword evidence="3 9" id="KW-0997">Cell inner membrane</keyword>
<comment type="subunit">
    <text evidence="9">Part of a complex composed of FtsB, FtsL and FtsQ.</text>
</comment>
<keyword evidence="12" id="KW-1185">Reference proteome</keyword>
<evidence type="ECO:0000313" key="12">
    <source>
        <dbReference type="Proteomes" id="UP000189177"/>
    </source>
</evidence>
<dbReference type="InterPro" id="IPR034746">
    <property type="entry name" value="POTRA"/>
</dbReference>
<evidence type="ECO:0000256" key="2">
    <source>
        <dbReference type="ARBA" id="ARBA00022475"/>
    </source>
</evidence>
<evidence type="ECO:0000256" key="3">
    <source>
        <dbReference type="ARBA" id="ARBA00022519"/>
    </source>
</evidence>
<dbReference type="EMBL" id="MUZR01000058">
    <property type="protein sequence ID" value="OOC09172.1"/>
    <property type="molecule type" value="Genomic_DNA"/>
</dbReference>
<dbReference type="Gene3D" id="3.40.50.11690">
    <property type="entry name" value="Cell division protein FtsQ/DivIB"/>
    <property type="match status" value="1"/>
</dbReference>
<proteinExistence type="inferred from homology"/>
<feature type="domain" description="POTRA" evidence="10">
    <location>
        <begin position="51"/>
        <end position="119"/>
    </location>
</feature>
<keyword evidence="5 9" id="KW-0812">Transmembrane</keyword>
<dbReference type="InterPro" id="IPR005548">
    <property type="entry name" value="Cell_div_FtsQ/DivIB_C"/>
</dbReference>
<sequence>MNRRRTPPAARFARLRSVSGPALRLLAGMALAAAIVLVLLATTRFEPDALVPVESIEIAGEPRYADVERVRELARRHAPGFITADLAALERSLVAEPWIDGVQLRRQWPGTLVVEVREPVPVARWGEEQLVDRHGRVFGPVDQAEWDYLPALEGQDGRQVVLMRRYLEVSARLADAGLEVAGVAEGRRHDWTIRLESGGRILMGRDAEAARLNALVRAANVVRERRDAPVERWDLRYPHGMAVAWAEEDGGAAGDPGTQ</sequence>
<dbReference type="InterPro" id="IPR045335">
    <property type="entry name" value="FtsQ_C_sf"/>
</dbReference>
<dbReference type="Proteomes" id="UP000189177">
    <property type="component" value="Unassembled WGS sequence"/>
</dbReference>
<accession>A0A1V2ZVK9</accession>
<comment type="caution">
    <text evidence="11">The sequence shown here is derived from an EMBL/GenBank/DDBJ whole genome shotgun (WGS) entry which is preliminary data.</text>
</comment>
<dbReference type="STRING" id="252474.B1A74_12255"/>
<dbReference type="GO" id="GO:0090529">
    <property type="term" value="P:cell septum assembly"/>
    <property type="evidence" value="ECO:0007669"/>
    <property type="project" value="InterPro"/>
</dbReference>
<evidence type="ECO:0000256" key="1">
    <source>
        <dbReference type="ARBA" id="ARBA00004370"/>
    </source>
</evidence>
<dbReference type="InterPro" id="IPR013685">
    <property type="entry name" value="POTRA_FtsQ_type"/>
</dbReference>
<organism evidence="11 12">
    <name type="scientific">Thioalkalivibrio halophilus</name>
    <dbReference type="NCBI Taxonomy" id="252474"/>
    <lineage>
        <taxon>Bacteria</taxon>
        <taxon>Pseudomonadati</taxon>
        <taxon>Pseudomonadota</taxon>
        <taxon>Gammaproteobacteria</taxon>
        <taxon>Chromatiales</taxon>
        <taxon>Ectothiorhodospiraceae</taxon>
        <taxon>Thioalkalivibrio</taxon>
    </lineage>
</organism>
<dbReference type="OrthoDB" id="9790370at2"/>
<evidence type="ECO:0000256" key="5">
    <source>
        <dbReference type="ARBA" id="ARBA00022692"/>
    </source>
</evidence>
<reference evidence="11 12" key="1">
    <citation type="submission" date="2017-02" db="EMBL/GenBank/DDBJ databases">
        <title>Genomic diversity within the haloalkaliphilic genus Thioalkalivibrio.</title>
        <authorList>
            <person name="Ahn A.-C."/>
            <person name="Meier-Kolthoff J."/>
            <person name="Overmars L."/>
            <person name="Richter M."/>
            <person name="Woyke T."/>
            <person name="Sorokin D.Y."/>
            <person name="Muyzer G."/>
        </authorList>
    </citation>
    <scope>NUCLEOTIDE SEQUENCE [LARGE SCALE GENOMIC DNA]</scope>
    <source>
        <strain evidence="11 12">HL17</strain>
    </source>
</reference>
<dbReference type="GO" id="GO:0005886">
    <property type="term" value="C:plasma membrane"/>
    <property type="evidence" value="ECO:0007669"/>
    <property type="project" value="UniProtKB-SubCell"/>
</dbReference>
<dbReference type="GO" id="GO:0032153">
    <property type="term" value="C:cell division site"/>
    <property type="evidence" value="ECO:0007669"/>
    <property type="project" value="UniProtKB-UniRule"/>
</dbReference>
<comment type="similarity">
    <text evidence="9">Belongs to the FtsQ/DivIB family. FtsQ subfamily.</text>
</comment>
<gene>
    <name evidence="9" type="primary">ftsQ</name>
    <name evidence="11" type="ORF">B1A74_12255</name>
</gene>
<evidence type="ECO:0000256" key="6">
    <source>
        <dbReference type="ARBA" id="ARBA00022989"/>
    </source>
</evidence>
<dbReference type="HAMAP" id="MF_00911">
    <property type="entry name" value="FtsQ_subfam"/>
    <property type="match status" value="1"/>
</dbReference>
<dbReference type="AlphaFoldDB" id="A0A1V2ZVK9"/>